<dbReference type="InterPro" id="IPR004158">
    <property type="entry name" value="DUF247_pln"/>
</dbReference>
<feature type="transmembrane region" description="Helical" evidence="2">
    <location>
        <begin position="182"/>
        <end position="206"/>
    </location>
</feature>
<evidence type="ECO:0000313" key="3">
    <source>
        <dbReference type="EMBL" id="KAK8965108.1"/>
    </source>
</evidence>
<proteinExistence type="predicted"/>
<keyword evidence="2" id="KW-0472">Membrane</keyword>
<dbReference type="EMBL" id="JBBWWR010000006">
    <property type="protein sequence ID" value="KAK8965108.1"/>
    <property type="molecule type" value="Genomic_DNA"/>
</dbReference>
<evidence type="ECO:0000313" key="4">
    <source>
        <dbReference type="Proteomes" id="UP001412067"/>
    </source>
</evidence>
<protein>
    <submittedName>
        <fullName evidence="3">Uncharacterized protein</fullName>
    </submittedName>
</protein>
<accession>A0ABR2MQ83</accession>
<dbReference type="PANTHER" id="PTHR31170">
    <property type="entry name" value="BNAC04G53230D PROTEIN"/>
    <property type="match status" value="1"/>
</dbReference>
<keyword evidence="4" id="KW-1185">Reference proteome</keyword>
<feature type="region of interest" description="Disordered" evidence="1">
    <location>
        <begin position="1"/>
        <end position="22"/>
    </location>
</feature>
<sequence>MAEQWIIDPTKQLEHPVPSTDNKQWTKSMYRVPKIVSDVNNQAYEPKLASFGPYHHYRHHLLPMEQHKRRALIQFLRRIGKDKFLKLMIIDGCFVLEDMLAEKRSATKEQSEYNLNDPVFDPSSKNYVIPNLKRDVLLIENPFPLLSDDNQIDVKRRLNDYCKKNMHKWGSSFVHTYLKNPWVFISLIGGLVLLDLTIVQTVYIVMSYYKA</sequence>
<organism evidence="3 4">
    <name type="scientific">Platanthera guangdongensis</name>
    <dbReference type="NCBI Taxonomy" id="2320717"/>
    <lineage>
        <taxon>Eukaryota</taxon>
        <taxon>Viridiplantae</taxon>
        <taxon>Streptophyta</taxon>
        <taxon>Embryophyta</taxon>
        <taxon>Tracheophyta</taxon>
        <taxon>Spermatophyta</taxon>
        <taxon>Magnoliopsida</taxon>
        <taxon>Liliopsida</taxon>
        <taxon>Asparagales</taxon>
        <taxon>Orchidaceae</taxon>
        <taxon>Orchidoideae</taxon>
        <taxon>Orchideae</taxon>
        <taxon>Orchidinae</taxon>
        <taxon>Platanthera</taxon>
    </lineage>
</organism>
<dbReference type="Proteomes" id="UP001412067">
    <property type="component" value="Unassembled WGS sequence"/>
</dbReference>
<evidence type="ECO:0000256" key="1">
    <source>
        <dbReference type="SAM" id="MobiDB-lite"/>
    </source>
</evidence>
<name>A0ABR2MQ83_9ASPA</name>
<reference evidence="3 4" key="1">
    <citation type="journal article" date="2022" name="Nat. Plants">
        <title>Genomes of leafy and leafless Platanthera orchids illuminate the evolution of mycoheterotrophy.</title>
        <authorList>
            <person name="Li M.H."/>
            <person name="Liu K.W."/>
            <person name="Li Z."/>
            <person name="Lu H.C."/>
            <person name="Ye Q.L."/>
            <person name="Zhang D."/>
            <person name="Wang J.Y."/>
            <person name="Li Y.F."/>
            <person name="Zhong Z.M."/>
            <person name="Liu X."/>
            <person name="Yu X."/>
            <person name="Liu D.K."/>
            <person name="Tu X.D."/>
            <person name="Liu B."/>
            <person name="Hao Y."/>
            <person name="Liao X.Y."/>
            <person name="Jiang Y.T."/>
            <person name="Sun W.H."/>
            <person name="Chen J."/>
            <person name="Chen Y.Q."/>
            <person name="Ai Y."/>
            <person name="Zhai J.W."/>
            <person name="Wu S.S."/>
            <person name="Zhou Z."/>
            <person name="Hsiao Y.Y."/>
            <person name="Wu W.L."/>
            <person name="Chen Y.Y."/>
            <person name="Lin Y.F."/>
            <person name="Hsu J.L."/>
            <person name="Li C.Y."/>
            <person name="Wang Z.W."/>
            <person name="Zhao X."/>
            <person name="Zhong W.Y."/>
            <person name="Ma X.K."/>
            <person name="Ma L."/>
            <person name="Huang J."/>
            <person name="Chen G.Z."/>
            <person name="Huang M.Z."/>
            <person name="Huang L."/>
            <person name="Peng D.H."/>
            <person name="Luo Y.B."/>
            <person name="Zou S.Q."/>
            <person name="Chen S.P."/>
            <person name="Lan S."/>
            <person name="Tsai W.C."/>
            <person name="Van de Peer Y."/>
            <person name="Liu Z.J."/>
        </authorList>
    </citation>
    <scope>NUCLEOTIDE SEQUENCE [LARGE SCALE GENOMIC DNA]</scope>
    <source>
        <strain evidence="3">Lor288</strain>
    </source>
</reference>
<gene>
    <name evidence="3" type="ORF">KSP40_PGU019414</name>
</gene>
<comment type="caution">
    <text evidence="3">The sequence shown here is derived from an EMBL/GenBank/DDBJ whole genome shotgun (WGS) entry which is preliminary data.</text>
</comment>
<keyword evidence="2" id="KW-1133">Transmembrane helix</keyword>
<dbReference type="Pfam" id="PF03140">
    <property type="entry name" value="DUF247"/>
    <property type="match status" value="3"/>
</dbReference>
<evidence type="ECO:0000256" key="2">
    <source>
        <dbReference type="SAM" id="Phobius"/>
    </source>
</evidence>
<keyword evidence="2" id="KW-0812">Transmembrane</keyword>
<dbReference type="PANTHER" id="PTHR31170:SF25">
    <property type="entry name" value="BNAA09G04570D PROTEIN"/>
    <property type="match status" value="1"/>
</dbReference>